<evidence type="ECO:0000313" key="2">
    <source>
        <dbReference type="EMBL" id="KAK9680883.1"/>
    </source>
</evidence>
<proteinExistence type="predicted"/>
<feature type="region of interest" description="Disordered" evidence="1">
    <location>
        <begin position="171"/>
        <end position="229"/>
    </location>
</feature>
<evidence type="ECO:0000313" key="3">
    <source>
        <dbReference type="Proteomes" id="UP001458880"/>
    </source>
</evidence>
<feature type="compositionally biased region" description="Acidic residues" evidence="1">
    <location>
        <begin position="306"/>
        <end position="318"/>
    </location>
</feature>
<accession>A0AAW1HWJ6</accession>
<feature type="compositionally biased region" description="Polar residues" evidence="1">
    <location>
        <begin position="331"/>
        <end position="344"/>
    </location>
</feature>
<keyword evidence="3" id="KW-1185">Reference proteome</keyword>
<dbReference type="Proteomes" id="UP001458880">
    <property type="component" value="Unassembled WGS sequence"/>
</dbReference>
<protein>
    <submittedName>
        <fullName evidence="2">Uncharacterized protein</fullName>
    </submittedName>
</protein>
<feature type="region of interest" description="Disordered" evidence="1">
    <location>
        <begin position="302"/>
        <end position="344"/>
    </location>
</feature>
<dbReference type="AlphaFoldDB" id="A0AAW1HWJ6"/>
<dbReference type="EMBL" id="JASPKY010000860">
    <property type="protein sequence ID" value="KAK9680883.1"/>
    <property type="molecule type" value="Genomic_DNA"/>
</dbReference>
<gene>
    <name evidence="2" type="ORF">QE152_g38748</name>
</gene>
<evidence type="ECO:0000256" key="1">
    <source>
        <dbReference type="SAM" id="MobiDB-lite"/>
    </source>
</evidence>
<feature type="compositionally biased region" description="Polar residues" evidence="1">
    <location>
        <begin position="171"/>
        <end position="196"/>
    </location>
</feature>
<reference evidence="2 3" key="1">
    <citation type="journal article" date="2024" name="BMC Genomics">
        <title>De novo assembly and annotation of Popillia japonica's genome with initial clues to its potential as an invasive pest.</title>
        <authorList>
            <person name="Cucini C."/>
            <person name="Boschi S."/>
            <person name="Funari R."/>
            <person name="Cardaioli E."/>
            <person name="Iannotti N."/>
            <person name="Marturano G."/>
            <person name="Paoli F."/>
            <person name="Bruttini M."/>
            <person name="Carapelli A."/>
            <person name="Frati F."/>
            <person name="Nardi F."/>
        </authorList>
    </citation>
    <scope>NUCLEOTIDE SEQUENCE [LARGE SCALE GENOMIC DNA]</scope>
    <source>
        <strain evidence="2">DMR45628</strain>
    </source>
</reference>
<comment type="caution">
    <text evidence="2">The sequence shown here is derived from an EMBL/GenBank/DDBJ whole genome shotgun (WGS) entry which is preliminary data.</text>
</comment>
<sequence length="344" mass="39872">MTCYQLPNETYDSYFERIKAKDLMTCYQLPNETYDSYFERIKAKLQQLLEHVNLREADQNIRIYKKSMYDLRALNTFQAGLLEPYRSFISYKAAVSLEDCLVQLRNYDNHKQQVNFLNFIRQKKPLAPQKSFVMNKPHTPSPANPPAFVVPNFQTTHNAYPTQFNRFDQQSTRIPNTSPFPRGPVQQSTRIPNTSPFPRGPVQVNRKPAESTSFGNNANKQQTFPKPTPMSICTATTAKPSVNSPYRHPNFFRSTGPPKFTVEELYNMEETTPIEYDPNFFRSTGPPKFTVEELYNMEETTPIEYDQSDVEIEPEYDNESIPHSEVEQSDENFQVQASTDPYST</sequence>
<feature type="compositionally biased region" description="Polar residues" evidence="1">
    <location>
        <begin position="210"/>
        <end position="229"/>
    </location>
</feature>
<organism evidence="2 3">
    <name type="scientific">Popillia japonica</name>
    <name type="common">Japanese beetle</name>
    <dbReference type="NCBI Taxonomy" id="7064"/>
    <lineage>
        <taxon>Eukaryota</taxon>
        <taxon>Metazoa</taxon>
        <taxon>Ecdysozoa</taxon>
        <taxon>Arthropoda</taxon>
        <taxon>Hexapoda</taxon>
        <taxon>Insecta</taxon>
        <taxon>Pterygota</taxon>
        <taxon>Neoptera</taxon>
        <taxon>Endopterygota</taxon>
        <taxon>Coleoptera</taxon>
        <taxon>Polyphaga</taxon>
        <taxon>Scarabaeiformia</taxon>
        <taxon>Scarabaeidae</taxon>
        <taxon>Rutelinae</taxon>
        <taxon>Popillia</taxon>
    </lineage>
</organism>
<name>A0AAW1HWJ6_POPJA</name>